<evidence type="ECO:0000313" key="2">
    <source>
        <dbReference type="EMBL" id="TQM95446.1"/>
    </source>
</evidence>
<dbReference type="GO" id="GO:0016740">
    <property type="term" value="F:transferase activity"/>
    <property type="evidence" value="ECO:0007669"/>
    <property type="project" value="UniProtKB-KW"/>
</dbReference>
<gene>
    <name evidence="2" type="ORF">FB476_0289</name>
</gene>
<dbReference type="InterPro" id="IPR002575">
    <property type="entry name" value="Aminoglycoside_PTrfase"/>
</dbReference>
<dbReference type="Gene3D" id="1.10.510.10">
    <property type="entry name" value="Transferase(Phosphotransferase) domain 1"/>
    <property type="match status" value="1"/>
</dbReference>
<keyword evidence="2" id="KW-0808">Transferase</keyword>
<protein>
    <submittedName>
        <fullName evidence="2">Phosphotransferase family enzyme</fullName>
    </submittedName>
</protein>
<organism evidence="2 3">
    <name type="scientific">Ornithinimicrobium humiphilum</name>
    <dbReference type="NCBI Taxonomy" id="125288"/>
    <lineage>
        <taxon>Bacteria</taxon>
        <taxon>Bacillati</taxon>
        <taxon>Actinomycetota</taxon>
        <taxon>Actinomycetes</taxon>
        <taxon>Micrococcales</taxon>
        <taxon>Ornithinimicrobiaceae</taxon>
        <taxon>Ornithinimicrobium</taxon>
    </lineage>
</organism>
<dbReference type="InterPro" id="IPR011009">
    <property type="entry name" value="Kinase-like_dom_sf"/>
</dbReference>
<reference evidence="2 3" key="1">
    <citation type="submission" date="2019-06" db="EMBL/GenBank/DDBJ databases">
        <title>Sequencing the genomes of 1000 actinobacteria strains.</title>
        <authorList>
            <person name="Klenk H.-P."/>
        </authorList>
    </citation>
    <scope>NUCLEOTIDE SEQUENCE [LARGE SCALE GENOMIC DNA]</scope>
    <source>
        <strain evidence="2 3">DSM 12362</strain>
    </source>
</reference>
<dbReference type="Pfam" id="PF01636">
    <property type="entry name" value="APH"/>
    <property type="match status" value="1"/>
</dbReference>
<dbReference type="Proteomes" id="UP000315133">
    <property type="component" value="Unassembled WGS sequence"/>
</dbReference>
<name>A0A543KK62_9MICO</name>
<evidence type="ECO:0000259" key="1">
    <source>
        <dbReference type="Pfam" id="PF01636"/>
    </source>
</evidence>
<sequence>MATSTSSGAAHRGTAALLRLWDRLDLPPDEPQVLSDRGSLMVRMPAAGVVARVSSHTSLGRPDPGRWFDLEVTVGRLAHAAGAPVVPPAERPPAGPHEVDGVWISLWTDVGDGADRRADPVETATALAAWHDALTGAGADLPWLTVAHEVITGPLEHARRHGFLDEREHAALRREHEEALAGIEGLGTTSVLLHGDAHRGNVLRDRSGRWLWADLEEACRGPVEWDLAVLGSTPTPEIGAQALTAYARITGRRVPDADELTRWRRLRDLEGNAWAIGCAVSFPERYAAPARAYVDRVLGGRVG</sequence>
<evidence type="ECO:0000313" key="3">
    <source>
        <dbReference type="Proteomes" id="UP000315133"/>
    </source>
</evidence>
<dbReference type="EMBL" id="VFPU01000001">
    <property type="protein sequence ID" value="TQM95446.1"/>
    <property type="molecule type" value="Genomic_DNA"/>
</dbReference>
<proteinExistence type="predicted"/>
<accession>A0A543KK62</accession>
<comment type="caution">
    <text evidence="2">The sequence shown here is derived from an EMBL/GenBank/DDBJ whole genome shotgun (WGS) entry which is preliminary data.</text>
</comment>
<feature type="domain" description="Aminoglycoside phosphotransferase" evidence="1">
    <location>
        <begin position="111"/>
        <end position="255"/>
    </location>
</feature>
<keyword evidence="3" id="KW-1185">Reference proteome</keyword>
<dbReference type="OrthoDB" id="115252at2"/>
<dbReference type="AlphaFoldDB" id="A0A543KK62"/>
<dbReference type="SUPFAM" id="SSF56112">
    <property type="entry name" value="Protein kinase-like (PK-like)"/>
    <property type="match status" value="1"/>
</dbReference>
<dbReference type="RefSeq" id="WP_141817204.1">
    <property type="nucleotide sequence ID" value="NZ_BAAAIL010000003.1"/>
</dbReference>